<protein>
    <recommendedName>
        <fullName evidence="3">SCP2 sterol-binding domain-containing protein</fullName>
    </recommendedName>
</protein>
<evidence type="ECO:0000313" key="2">
    <source>
        <dbReference type="Proteomes" id="UP000500970"/>
    </source>
</evidence>
<reference evidence="1 2" key="1">
    <citation type="submission" date="2020-05" db="EMBL/GenBank/DDBJ databases">
        <title>FDA dAtabase for Regulatory Grade micrObial Sequences (FDA-ARGOS): Supporting development and validation of Infectious Disease Dx tests.</title>
        <authorList>
            <person name="Sproer C."/>
            <person name="Gronow S."/>
            <person name="Severitt S."/>
            <person name="Schroder I."/>
            <person name="Tallon L."/>
            <person name="Sadzewicz L."/>
            <person name="Zhao X."/>
            <person name="Vavikolanu K."/>
            <person name="Mehta A."/>
            <person name="Aluvathingal J."/>
            <person name="Nadendla S."/>
            <person name="Myers T."/>
            <person name="Yan Y."/>
            <person name="Sichtig H."/>
        </authorList>
    </citation>
    <scope>NUCLEOTIDE SEQUENCE [LARGE SCALE GENOMIC DNA]</scope>
    <source>
        <strain evidence="1 2">FDAARGOS_790</strain>
    </source>
</reference>
<dbReference type="Proteomes" id="UP000500970">
    <property type="component" value="Chromosome"/>
</dbReference>
<dbReference type="SUPFAM" id="SSF55718">
    <property type="entry name" value="SCP-like"/>
    <property type="match status" value="1"/>
</dbReference>
<evidence type="ECO:0000313" key="1">
    <source>
        <dbReference type="EMBL" id="QKH38895.1"/>
    </source>
</evidence>
<dbReference type="EMBL" id="CP053985">
    <property type="protein sequence ID" value="QKH38895.1"/>
    <property type="molecule type" value="Genomic_DNA"/>
</dbReference>
<dbReference type="RefSeq" id="WP_173148649.1">
    <property type="nucleotide sequence ID" value="NZ_CP053985.1"/>
</dbReference>
<keyword evidence="2" id="KW-1185">Reference proteome</keyword>
<dbReference type="InterPro" id="IPR036527">
    <property type="entry name" value="SCP2_sterol-bd_dom_sf"/>
</dbReference>
<dbReference type="AlphaFoldDB" id="A0A7D4E0X6"/>
<organism evidence="1 2">
    <name type="scientific">Achromobacter pestifer</name>
    <dbReference type="NCBI Taxonomy" id="1353889"/>
    <lineage>
        <taxon>Bacteria</taxon>
        <taxon>Pseudomonadati</taxon>
        <taxon>Pseudomonadota</taxon>
        <taxon>Betaproteobacteria</taxon>
        <taxon>Burkholderiales</taxon>
        <taxon>Alcaligenaceae</taxon>
        <taxon>Achromobacter</taxon>
    </lineage>
</organism>
<evidence type="ECO:0008006" key="3">
    <source>
        <dbReference type="Google" id="ProtNLM"/>
    </source>
</evidence>
<sequence>MQDDTILGTGLRALAQRWERNGYQLMSRRLEGALGREFRFECAGEPAMSVKLTASTAEISPADPAQPAYATIAMGAADWKQVFSGKWSVMTVVLGGRSNFPKHERRYIMQLSMLMQALLLLEA</sequence>
<name>A0A7D4E0X6_9BURK</name>
<accession>A0A7D4E0X6</accession>
<dbReference type="KEGG" id="apes:FOC84_29760"/>
<gene>
    <name evidence="1" type="ORF">FOC84_29760</name>
</gene>
<proteinExistence type="predicted"/>